<dbReference type="SUPFAM" id="SSF117130">
    <property type="entry name" value="CsrA-like"/>
    <property type="match status" value="1"/>
</dbReference>
<keyword evidence="2" id="KW-0812">Transmembrane</keyword>
<reference evidence="3 4" key="1">
    <citation type="submission" date="2015-09" db="EMBL/GenBank/DDBJ databases">
        <title>Genome announcement of multiple Pseudomonas syringae strains.</title>
        <authorList>
            <person name="Thakur S."/>
            <person name="Wang P.W."/>
            <person name="Gong Y."/>
            <person name="Weir B.S."/>
            <person name="Guttman D.S."/>
        </authorList>
    </citation>
    <scope>NUCLEOTIDE SEQUENCE [LARGE SCALE GENOMIC DNA]</scope>
    <source>
        <strain evidence="3 4">ICMP9419</strain>
    </source>
</reference>
<dbReference type="GO" id="GO:0003723">
    <property type="term" value="F:RNA binding"/>
    <property type="evidence" value="ECO:0007669"/>
    <property type="project" value="InterPro"/>
</dbReference>
<keyword evidence="2" id="KW-0472">Membrane</keyword>
<dbReference type="Pfam" id="PF02599">
    <property type="entry name" value="CsrA"/>
    <property type="match status" value="1"/>
</dbReference>
<feature type="transmembrane region" description="Helical" evidence="2">
    <location>
        <begin position="7"/>
        <end position="30"/>
    </location>
</feature>
<sequence>MQKGMEFLMKLSIACIGVLIFGEFLLEIGLPTTDLALIKAGLLALSASIALFLAELGLATMKVLRDQACPAATPLGRISRGSSMSASRQSIRKESYMLVLTRREGENILIEDGIQIQVLAISEFDQIVRIGIEAPKVAIVQCRDIDRKVTEHKPRPVIIHKCRWRSLVKK</sequence>
<dbReference type="PATRIC" id="fig|264450.4.peg.4802"/>
<dbReference type="EMBL" id="LJQD01000229">
    <property type="protein sequence ID" value="KPW96332.1"/>
    <property type="molecule type" value="Genomic_DNA"/>
</dbReference>
<dbReference type="GO" id="GO:0006109">
    <property type="term" value="P:regulation of carbohydrate metabolic process"/>
    <property type="evidence" value="ECO:0007669"/>
    <property type="project" value="InterPro"/>
</dbReference>
<evidence type="ECO:0000256" key="2">
    <source>
        <dbReference type="SAM" id="Phobius"/>
    </source>
</evidence>
<evidence type="ECO:0000313" key="4">
    <source>
        <dbReference type="Proteomes" id="UP000050381"/>
    </source>
</evidence>
<accession>A0A0P9MVV2</accession>
<gene>
    <name evidence="3" type="ORF">ALO79_04012</name>
</gene>
<proteinExistence type="predicted"/>
<dbReference type="AlphaFoldDB" id="A0A0P9MVV2"/>
<dbReference type="Proteomes" id="UP000050381">
    <property type="component" value="Unassembled WGS sequence"/>
</dbReference>
<evidence type="ECO:0000256" key="1">
    <source>
        <dbReference type="ARBA" id="ARBA00023159"/>
    </source>
</evidence>
<keyword evidence="1" id="KW-0010">Activator</keyword>
<keyword evidence="2" id="KW-1133">Transmembrane helix</keyword>
<dbReference type="GO" id="GO:0006402">
    <property type="term" value="P:mRNA catabolic process"/>
    <property type="evidence" value="ECO:0007669"/>
    <property type="project" value="InterPro"/>
</dbReference>
<feature type="transmembrane region" description="Helical" evidence="2">
    <location>
        <begin position="36"/>
        <end position="58"/>
    </location>
</feature>
<comment type="caution">
    <text evidence="3">The sequence shown here is derived from an EMBL/GenBank/DDBJ whole genome shotgun (WGS) entry which is preliminary data.</text>
</comment>
<name>A0A0P9MVV2_PSESX</name>
<dbReference type="Gene3D" id="2.60.40.4380">
    <property type="entry name" value="Translational regulator CsrA"/>
    <property type="match status" value="1"/>
</dbReference>
<dbReference type="InterPro" id="IPR036107">
    <property type="entry name" value="CsrA_sf"/>
</dbReference>
<protein>
    <submittedName>
        <fullName evidence="3">Carbon storage regulator-related protein</fullName>
    </submittedName>
</protein>
<dbReference type="InterPro" id="IPR003751">
    <property type="entry name" value="CsrA"/>
</dbReference>
<organism evidence="3 4">
    <name type="scientific">Pseudomonas syringae pv. castaneae</name>
    <dbReference type="NCBI Taxonomy" id="264450"/>
    <lineage>
        <taxon>Bacteria</taxon>
        <taxon>Pseudomonadati</taxon>
        <taxon>Pseudomonadota</taxon>
        <taxon>Gammaproteobacteria</taxon>
        <taxon>Pseudomonadales</taxon>
        <taxon>Pseudomonadaceae</taxon>
        <taxon>Pseudomonas</taxon>
        <taxon>Pseudomonas syringae</taxon>
    </lineage>
</organism>
<evidence type="ECO:0000313" key="3">
    <source>
        <dbReference type="EMBL" id="KPW96332.1"/>
    </source>
</evidence>